<name>A0ABD1QG22_9LAMI</name>
<evidence type="ECO:0000313" key="3">
    <source>
        <dbReference type="Proteomes" id="UP001604336"/>
    </source>
</evidence>
<sequence>MALPYGMILTKIFRHFEVSFHDEVALNPKPTDTINILTLKCLRIFKENEHCVAKTKGFDAELGPSTLPFEGGEEMDKGNDDEDATLQSHPRPSSHRPSSSTSGFSFTEDHYNLFNGLIDSLTTTADSLHHSVTGLTSLLQQVLAFQQAIQSCLDAVFPPPHPSET</sequence>
<feature type="compositionally biased region" description="Low complexity" evidence="1">
    <location>
        <begin position="88"/>
        <end position="103"/>
    </location>
</feature>
<protein>
    <submittedName>
        <fullName evidence="2">Uncharacterized protein</fullName>
    </submittedName>
</protein>
<accession>A0ABD1QG22</accession>
<dbReference type="EMBL" id="JBFOLK010000011">
    <property type="protein sequence ID" value="KAL2475174.1"/>
    <property type="molecule type" value="Genomic_DNA"/>
</dbReference>
<dbReference type="Proteomes" id="UP001604336">
    <property type="component" value="Unassembled WGS sequence"/>
</dbReference>
<feature type="region of interest" description="Disordered" evidence="1">
    <location>
        <begin position="63"/>
        <end position="103"/>
    </location>
</feature>
<comment type="caution">
    <text evidence="2">The sequence shown here is derived from an EMBL/GenBank/DDBJ whole genome shotgun (WGS) entry which is preliminary data.</text>
</comment>
<gene>
    <name evidence="2" type="ORF">Adt_35910</name>
</gene>
<dbReference type="AlphaFoldDB" id="A0ABD1QG22"/>
<evidence type="ECO:0000256" key="1">
    <source>
        <dbReference type="SAM" id="MobiDB-lite"/>
    </source>
</evidence>
<organism evidence="2 3">
    <name type="scientific">Abeliophyllum distichum</name>
    <dbReference type="NCBI Taxonomy" id="126358"/>
    <lineage>
        <taxon>Eukaryota</taxon>
        <taxon>Viridiplantae</taxon>
        <taxon>Streptophyta</taxon>
        <taxon>Embryophyta</taxon>
        <taxon>Tracheophyta</taxon>
        <taxon>Spermatophyta</taxon>
        <taxon>Magnoliopsida</taxon>
        <taxon>eudicotyledons</taxon>
        <taxon>Gunneridae</taxon>
        <taxon>Pentapetalae</taxon>
        <taxon>asterids</taxon>
        <taxon>lamiids</taxon>
        <taxon>Lamiales</taxon>
        <taxon>Oleaceae</taxon>
        <taxon>Forsythieae</taxon>
        <taxon>Abeliophyllum</taxon>
    </lineage>
</organism>
<reference evidence="3" key="1">
    <citation type="submission" date="2024-07" db="EMBL/GenBank/DDBJ databases">
        <title>Two chromosome-level genome assemblies of Korean endemic species Abeliophyllum distichum and Forsythia ovata (Oleaceae).</title>
        <authorList>
            <person name="Jang H."/>
        </authorList>
    </citation>
    <scope>NUCLEOTIDE SEQUENCE [LARGE SCALE GENOMIC DNA]</scope>
</reference>
<proteinExistence type="predicted"/>
<keyword evidence="3" id="KW-1185">Reference proteome</keyword>
<evidence type="ECO:0000313" key="2">
    <source>
        <dbReference type="EMBL" id="KAL2475174.1"/>
    </source>
</evidence>